<reference key="1">
    <citation type="submission" date="2017-08" db="EMBL/GenBank/DDBJ databases">
        <title>A dynamic microbial community with high functional redundancy inhabits the cold, oxic subseafloor aquifer.</title>
        <authorList>
            <person name="Tully B.J."/>
            <person name="Wheat C.G."/>
            <person name="Glazer B.T."/>
            <person name="Huber J.A."/>
        </authorList>
    </citation>
    <scope>NUCLEOTIDE SEQUENCE [LARGE SCALE GENOMIC DNA]</scope>
</reference>
<gene>
    <name evidence="2" type="ORF">COB13_14290</name>
</gene>
<proteinExistence type="predicted"/>
<evidence type="ECO:0000259" key="1">
    <source>
        <dbReference type="Pfam" id="PF20172"/>
    </source>
</evidence>
<dbReference type="InterPro" id="IPR046668">
    <property type="entry name" value="DUF6538"/>
</dbReference>
<dbReference type="Pfam" id="PF20172">
    <property type="entry name" value="DUF6538"/>
    <property type="match status" value="1"/>
</dbReference>
<reference evidence="2" key="2">
    <citation type="journal article" date="2018" name="ISME J.">
        <title>A dynamic microbial community with high functional redundancy inhabits the cold, oxic subseafloor aquifer.</title>
        <authorList>
            <person name="Tully B.J."/>
            <person name="Wheat C.G."/>
            <person name="Glazer B.T."/>
            <person name="Huber J.A."/>
        </authorList>
    </citation>
    <scope>NUCLEOTIDE SEQUENCE</scope>
    <source>
        <strain evidence="2">NORP83</strain>
    </source>
</reference>
<accession>A0A2A4YTN0</accession>
<feature type="domain" description="DUF6538" evidence="1">
    <location>
        <begin position="10"/>
        <end position="68"/>
    </location>
</feature>
<protein>
    <recommendedName>
        <fullName evidence="1">DUF6538 domain-containing protein</fullName>
    </recommendedName>
</protein>
<sequence>MMSTDNNSRHLYLRGKTWWYYRRVPAKIAAVLSEKSRQRYSLKTGILVFAQHKRNQIEIAQNEYWSELIISDTENFEQNRTHHAKLINLIVSDSVQLTPLKEISFTQKLEDLAKRIEVLENKVF</sequence>
<name>A0A2A4YTN0_9PROT</name>
<comment type="caution">
    <text evidence="2">The sequence shown here is derived from an EMBL/GenBank/DDBJ whole genome shotgun (WGS) entry which is preliminary data.</text>
</comment>
<organism evidence="2">
    <name type="scientific">OCS116 cluster bacterium</name>
    <dbReference type="NCBI Taxonomy" id="2030921"/>
    <lineage>
        <taxon>Bacteria</taxon>
        <taxon>Pseudomonadati</taxon>
        <taxon>Pseudomonadota</taxon>
        <taxon>Alphaproteobacteria</taxon>
        <taxon>OCS116 cluster</taxon>
    </lineage>
</organism>
<evidence type="ECO:0000313" key="2">
    <source>
        <dbReference type="EMBL" id="PCI98218.1"/>
    </source>
</evidence>
<dbReference type="AlphaFoldDB" id="A0A2A4YTN0"/>
<dbReference type="EMBL" id="NVUS01000023">
    <property type="protein sequence ID" value="PCI98218.1"/>
    <property type="molecule type" value="Genomic_DNA"/>
</dbReference>